<keyword evidence="2 5" id="KW-0812">Transmembrane</keyword>
<keyword evidence="5" id="KW-0813">Transport</keyword>
<evidence type="ECO:0000256" key="3">
    <source>
        <dbReference type="ARBA" id="ARBA00022989"/>
    </source>
</evidence>
<keyword evidence="5" id="KW-0187">Copper transport</keyword>
<comment type="subcellular location">
    <subcellularLocation>
        <location evidence="1 5">Membrane</location>
        <topology evidence="1 5">Multi-pass membrane protein</topology>
    </subcellularLocation>
</comment>
<dbReference type="Pfam" id="PF04145">
    <property type="entry name" value="Ctr"/>
    <property type="match status" value="1"/>
</dbReference>
<evidence type="ECO:0000313" key="7">
    <source>
        <dbReference type="Proteomes" id="UP000605846"/>
    </source>
</evidence>
<dbReference type="AlphaFoldDB" id="A0A8H7EMX9"/>
<keyword evidence="5" id="KW-0406">Ion transport</keyword>
<evidence type="ECO:0000256" key="4">
    <source>
        <dbReference type="ARBA" id="ARBA00023136"/>
    </source>
</evidence>
<dbReference type="Proteomes" id="UP000605846">
    <property type="component" value="Unassembled WGS sequence"/>
</dbReference>
<evidence type="ECO:0000256" key="2">
    <source>
        <dbReference type="ARBA" id="ARBA00022692"/>
    </source>
</evidence>
<keyword evidence="4 5" id="KW-0472">Membrane</keyword>
<keyword evidence="5" id="KW-0186">Copper</keyword>
<evidence type="ECO:0000256" key="1">
    <source>
        <dbReference type="ARBA" id="ARBA00004141"/>
    </source>
</evidence>
<sequence>MTGMDHSAMGHDMSGMDHSAMGHDMSGMGHMMMSMGTFHWSNVGEALFLDAWVPKSEPAYIGACFGLMFFAVLSRALMALETYFAAWRTIRAAAASKNITSGVALQDSEKHNDYPEPMSNLPTVPPFNWLMDPARSFMTTVSSFVSYLLMMVVMTGNGGYFVSILGGIFIGELLFGRFRSLGGLHDDHQH</sequence>
<accession>A0A8H7EMX9</accession>
<dbReference type="GO" id="GO:0005886">
    <property type="term" value="C:plasma membrane"/>
    <property type="evidence" value="ECO:0007669"/>
    <property type="project" value="TreeGrafter"/>
</dbReference>
<gene>
    <name evidence="6" type="ORF">EC973_003710</name>
</gene>
<proteinExistence type="inferred from homology"/>
<organism evidence="6 7">
    <name type="scientific">Apophysomyces ossiformis</name>
    <dbReference type="NCBI Taxonomy" id="679940"/>
    <lineage>
        <taxon>Eukaryota</taxon>
        <taxon>Fungi</taxon>
        <taxon>Fungi incertae sedis</taxon>
        <taxon>Mucoromycota</taxon>
        <taxon>Mucoromycotina</taxon>
        <taxon>Mucoromycetes</taxon>
        <taxon>Mucorales</taxon>
        <taxon>Mucorineae</taxon>
        <taxon>Mucoraceae</taxon>
        <taxon>Apophysomyces</taxon>
    </lineage>
</organism>
<evidence type="ECO:0000256" key="5">
    <source>
        <dbReference type="RuleBase" id="RU367022"/>
    </source>
</evidence>
<dbReference type="PANTHER" id="PTHR12483:SF27">
    <property type="entry name" value="COPPER TRANSPORT PROTEIN CTR1"/>
    <property type="match status" value="1"/>
</dbReference>
<keyword evidence="3 5" id="KW-1133">Transmembrane helix</keyword>
<reference evidence="6" key="1">
    <citation type="submission" date="2020-01" db="EMBL/GenBank/DDBJ databases">
        <title>Genome Sequencing of Three Apophysomyces-Like Fungal Strains Confirms a Novel Fungal Genus in the Mucoromycota with divergent Burkholderia-like Endosymbiotic Bacteria.</title>
        <authorList>
            <person name="Stajich J.E."/>
            <person name="Macias A.M."/>
            <person name="Carter-House D."/>
            <person name="Lovett B."/>
            <person name="Kasson L.R."/>
            <person name="Berry K."/>
            <person name="Grigoriev I."/>
            <person name="Chang Y."/>
            <person name="Spatafora J."/>
            <person name="Kasson M.T."/>
        </authorList>
    </citation>
    <scope>NUCLEOTIDE SEQUENCE</scope>
    <source>
        <strain evidence="6">NRRL A-21654</strain>
    </source>
</reference>
<comment type="similarity">
    <text evidence="5">Belongs to the copper transporter (Ctr) (TC 1.A.56) family. SLC31A subfamily.</text>
</comment>
<comment type="caution">
    <text evidence="6">The sequence shown here is derived from an EMBL/GenBank/DDBJ whole genome shotgun (WGS) entry which is preliminary data.</text>
</comment>
<dbReference type="GO" id="GO:0005375">
    <property type="term" value="F:copper ion transmembrane transporter activity"/>
    <property type="evidence" value="ECO:0007669"/>
    <property type="project" value="UniProtKB-UniRule"/>
</dbReference>
<feature type="transmembrane region" description="Helical" evidence="5">
    <location>
        <begin position="59"/>
        <end position="78"/>
    </location>
</feature>
<name>A0A8H7EMX9_9FUNG</name>
<dbReference type="EMBL" id="JABAYA010000214">
    <property type="protein sequence ID" value="KAF7722095.1"/>
    <property type="molecule type" value="Genomic_DNA"/>
</dbReference>
<dbReference type="InterPro" id="IPR007274">
    <property type="entry name" value="Cop_transporter"/>
</dbReference>
<dbReference type="OrthoDB" id="73901at2759"/>
<dbReference type="PANTHER" id="PTHR12483">
    <property type="entry name" value="SOLUTE CARRIER FAMILY 31 COPPER TRANSPORTERS"/>
    <property type="match status" value="1"/>
</dbReference>
<evidence type="ECO:0000313" key="6">
    <source>
        <dbReference type="EMBL" id="KAF7722095.1"/>
    </source>
</evidence>
<keyword evidence="7" id="KW-1185">Reference proteome</keyword>
<protein>
    <recommendedName>
        <fullName evidence="5">Copper transport protein</fullName>
    </recommendedName>
</protein>